<dbReference type="Proteomes" id="UP001611415">
    <property type="component" value="Unassembled WGS sequence"/>
</dbReference>
<evidence type="ECO:0000259" key="1">
    <source>
        <dbReference type="Pfam" id="PF11716"/>
    </source>
</evidence>
<name>A0ABW7WU26_9NOCA</name>
<dbReference type="Pfam" id="PF11716">
    <property type="entry name" value="MDMPI_N"/>
    <property type="match status" value="1"/>
</dbReference>
<comment type="caution">
    <text evidence="2">The sequence shown here is derived from an EMBL/GenBank/DDBJ whole genome shotgun (WGS) entry which is preliminary data.</text>
</comment>
<evidence type="ECO:0000313" key="2">
    <source>
        <dbReference type="EMBL" id="MFI2472332.1"/>
    </source>
</evidence>
<dbReference type="SUPFAM" id="SSF109854">
    <property type="entry name" value="DinB/YfiT-like putative metalloenzymes"/>
    <property type="match status" value="1"/>
</dbReference>
<dbReference type="InterPro" id="IPR024344">
    <property type="entry name" value="MDMPI_metal-binding"/>
</dbReference>
<dbReference type="InterPro" id="IPR017517">
    <property type="entry name" value="Maleyloyr_isom"/>
</dbReference>
<reference evidence="2 3" key="1">
    <citation type="submission" date="2024-10" db="EMBL/GenBank/DDBJ databases">
        <title>The Natural Products Discovery Center: Release of the First 8490 Sequenced Strains for Exploring Actinobacteria Biosynthetic Diversity.</title>
        <authorList>
            <person name="Kalkreuter E."/>
            <person name="Kautsar S.A."/>
            <person name="Yang D."/>
            <person name="Bader C.D."/>
            <person name="Teijaro C.N."/>
            <person name="Fluegel L."/>
            <person name="Davis C.M."/>
            <person name="Simpson J.R."/>
            <person name="Lauterbach L."/>
            <person name="Steele A.D."/>
            <person name="Gui C."/>
            <person name="Meng S."/>
            <person name="Li G."/>
            <person name="Viehrig K."/>
            <person name="Ye F."/>
            <person name="Su P."/>
            <person name="Kiefer A.F."/>
            <person name="Nichols A."/>
            <person name="Cepeda A.J."/>
            <person name="Yan W."/>
            <person name="Fan B."/>
            <person name="Jiang Y."/>
            <person name="Adhikari A."/>
            <person name="Zheng C.-J."/>
            <person name="Schuster L."/>
            <person name="Cowan T.M."/>
            <person name="Smanski M.J."/>
            <person name="Chevrette M.G."/>
            <person name="De Carvalho L.P.S."/>
            <person name="Shen B."/>
        </authorList>
    </citation>
    <scope>NUCLEOTIDE SEQUENCE [LARGE SCALE GENOMIC DNA]</scope>
    <source>
        <strain evidence="2 3">NPDC019275</strain>
    </source>
</reference>
<dbReference type="Gene3D" id="1.20.120.450">
    <property type="entry name" value="dinb family like domain"/>
    <property type="match status" value="1"/>
</dbReference>
<evidence type="ECO:0000313" key="3">
    <source>
        <dbReference type="Proteomes" id="UP001611415"/>
    </source>
</evidence>
<dbReference type="EMBL" id="JBIRYO010000001">
    <property type="protein sequence ID" value="MFI2472332.1"/>
    <property type="molecule type" value="Genomic_DNA"/>
</dbReference>
<organism evidence="2 3">
    <name type="scientific">Nocardia xishanensis</name>
    <dbReference type="NCBI Taxonomy" id="238964"/>
    <lineage>
        <taxon>Bacteria</taxon>
        <taxon>Bacillati</taxon>
        <taxon>Actinomycetota</taxon>
        <taxon>Actinomycetes</taxon>
        <taxon>Mycobacteriales</taxon>
        <taxon>Nocardiaceae</taxon>
        <taxon>Nocardia</taxon>
    </lineage>
</organism>
<dbReference type="NCBIfam" id="TIGR03086">
    <property type="entry name" value="TIGR03086 family metal-binding protein"/>
    <property type="match status" value="1"/>
</dbReference>
<feature type="domain" description="Mycothiol-dependent maleylpyruvate isomerase metal-binding" evidence="1">
    <location>
        <begin position="14"/>
        <end position="131"/>
    </location>
</feature>
<protein>
    <submittedName>
        <fullName evidence="2">TIGR03086 family metal-binding protein</fullName>
    </submittedName>
</protein>
<dbReference type="InterPro" id="IPR017520">
    <property type="entry name" value="CHP03086"/>
</dbReference>
<gene>
    <name evidence="2" type="ORF">ACH49W_03050</name>
</gene>
<proteinExistence type="predicted"/>
<dbReference type="InterPro" id="IPR034660">
    <property type="entry name" value="DinB/YfiT-like"/>
</dbReference>
<accession>A0ABW7WU26</accession>
<dbReference type="RefSeq" id="WP_357400420.1">
    <property type="nucleotide sequence ID" value="NZ_JBEYCD010000001.1"/>
</dbReference>
<dbReference type="NCBIfam" id="TIGR03083">
    <property type="entry name" value="maleylpyruvate isomerase family mycothiol-dependent enzyme"/>
    <property type="match status" value="1"/>
</dbReference>
<keyword evidence="3" id="KW-1185">Reference proteome</keyword>
<sequence>MNPNPTTVIDRIDAALDMTGAVVGGITDADLHRPSLCPGWDLRTELNHLVGGLRIFAAELTGIDAGRDHHDDWLEADHRAAFATAADLDRAAWHRPGALDTTIRLGFGPVPAPMAALIHLTEILVHGTDIAVVTGRQHLIDEDLCQQLLTTMRSMDFSAFRRPGMFADEQPAPENASNHQRLLAFLGRHLD</sequence>